<dbReference type="PROSITE" id="PS00463">
    <property type="entry name" value="ZN2_CY6_FUNGAL_1"/>
    <property type="match status" value="1"/>
</dbReference>
<proteinExistence type="predicted"/>
<dbReference type="Proteomes" id="UP001150904">
    <property type="component" value="Unassembled WGS sequence"/>
</dbReference>
<dbReference type="GO" id="GO:0000981">
    <property type="term" value="F:DNA-binding transcription factor activity, RNA polymerase II-specific"/>
    <property type="evidence" value="ECO:0007669"/>
    <property type="project" value="InterPro"/>
</dbReference>
<dbReference type="InterPro" id="IPR001138">
    <property type="entry name" value="Zn2Cys6_DnaBD"/>
</dbReference>
<protein>
    <recommendedName>
        <fullName evidence="5">Zn(2)-C6 fungal-type domain-containing protein</fullName>
    </recommendedName>
</protein>
<dbReference type="InterPro" id="IPR050675">
    <property type="entry name" value="OAF3"/>
</dbReference>
<evidence type="ECO:0000259" key="5">
    <source>
        <dbReference type="PROSITE" id="PS50048"/>
    </source>
</evidence>
<keyword evidence="1" id="KW-0805">Transcription regulation</keyword>
<reference evidence="6" key="1">
    <citation type="submission" date="2022-12" db="EMBL/GenBank/DDBJ databases">
        <authorList>
            <person name="Petersen C."/>
        </authorList>
    </citation>
    <scope>NUCLEOTIDE SEQUENCE</scope>
    <source>
        <strain evidence="6">IBT 15544</strain>
    </source>
</reference>
<evidence type="ECO:0000313" key="6">
    <source>
        <dbReference type="EMBL" id="KAJ5211743.1"/>
    </source>
</evidence>
<accession>A0A9W9T6V4</accession>
<evidence type="ECO:0000256" key="1">
    <source>
        <dbReference type="ARBA" id="ARBA00023015"/>
    </source>
</evidence>
<dbReference type="CDD" id="cd00067">
    <property type="entry name" value="GAL4"/>
    <property type="match status" value="1"/>
</dbReference>
<organism evidence="6 7">
    <name type="scientific">Penicillium cinerascens</name>
    <dbReference type="NCBI Taxonomy" id="70096"/>
    <lineage>
        <taxon>Eukaryota</taxon>
        <taxon>Fungi</taxon>
        <taxon>Dikarya</taxon>
        <taxon>Ascomycota</taxon>
        <taxon>Pezizomycotina</taxon>
        <taxon>Eurotiomycetes</taxon>
        <taxon>Eurotiomycetidae</taxon>
        <taxon>Eurotiales</taxon>
        <taxon>Aspergillaceae</taxon>
        <taxon>Penicillium</taxon>
    </lineage>
</organism>
<dbReference type="EMBL" id="JAPQKR010000008">
    <property type="protein sequence ID" value="KAJ5211743.1"/>
    <property type="molecule type" value="Genomic_DNA"/>
</dbReference>
<feature type="domain" description="Zn(2)-C6 fungal-type" evidence="5">
    <location>
        <begin position="22"/>
        <end position="53"/>
    </location>
</feature>
<evidence type="ECO:0000256" key="4">
    <source>
        <dbReference type="ARBA" id="ARBA00023242"/>
    </source>
</evidence>
<dbReference type="Gene3D" id="4.10.240.10">
    <property type="entry name" value="Zn(2)-C6 fungal-type DNA-binding domain"/>
    <property type="match status" value="1"/>
</dbReference>
<gene>
    <name evidence="6" type="ORF">N7498_003389</name>
</gene>
<dbReference type="OrthoDB" id="4330117at2759"/>
<dbReference type="PANTHER" id="PTHR31069">
    <property type="entry name" value="OLEATE-ACTIVATED TRANSCRIPTION FACTOR 1-RELATED"/>
    <property type="match status" value="1"/>
</dbReference>
<name>A0A9W9T6V4_9EURO</name>
<dbReference type="GO" id="GO:0003677">
    <property type="term" value="F:DNA binding"/>
    <property type="evidence" value="ECO:0007669"/>
    <property type="project" value="UniProtKB-KW"/>
</dbReference>
<keyword evidence="3" id="KW-0804">Transcription</keyword>
<dbReference type="PROSITE" id="PS50048">
    <property type="entry name" value="ZN2_CY6_FUNGAL_2"/>
    <property type="match status" value="1"/>
</dbReference>
<keyword evidence="4" id="KW-0539">Nucleus</keyword>
<evidence type="ECO:0000313" key="7">
    <source>
        <dbReference type="Proteomes" id="UP001150904"/>
    </source>
</evidence>
<evidence type="ECO:0000256" key="3">
    <source>
        <dbReference type="ARBA" id="ARBA00023163"/>
    </source>
</evidence>
<dbReference type="GO" id="GO:0008270">
    <property type="term" value="F:zinc ion binding"/>
    <property type="evidence" value="ECO:0007669"/>
    <property type="project" value="InterPro"/>
</dbReference>
<dbReference type="InterPro" id="IPR036864">
    <property type="entry name" value="Zn2-C6_fun-type_DNA-bd_sf"/>
</dbReference>
<evidence type="ECO:0000256" key="2">
    <source>
        <dbReference type="ARBA" id="ARBA00023125"/>
    </source>
</evidence>
<dbReference type="Pfam" id="PF00172">
    <property type="entry name" value="Zn_clus"/>
    <property type="match status" value="1"/>
</dbReference>
<keyword evidence="2" id="KW-0238">DNA-binding</keyword>
<dbReference type="PANTHER" id="PTHR31069:SF31">
    <property type="entry name" value="MONODICTYPHENONE CLUSTER TRANSCRIPTION FACTOR-RELATED"/>
    <property type="match status" value="1"/>
</dbReference>
<dbReference type="SUPFAM" id="SSF57701">
    <property type="entry name" value="Zn2/Cys6 DNA-binding domain"/>
    <property type="match status" value="1"/>
</dbReference>
<sequence length="426" mass="46385">MLTQSGAPGPYAGSDAPKLRTACENCRQSKVKCNLSGKNVCMRCLRHGLQCLYGFANRSGKPKGSKNRATLRKLGQLQEDKPPMRGFRGTRPPRVVDREPLAGGHSGYIANSMVDNDVCLIHGPPGLWESPQSFGSAAVLETPICPSQLAVDGSPFADLMDSCPTLPVGLGYPHTPVTPTFLPSDPLADGLASPPFGESVSSPYPGPCECVDMQLFHMNRLNHLLAESLPLRFDHSLQAIKATFGACHIYLQCVKCAKDSANSLLVISVLNLTLQLFEYWVSRETSRTPRAEHDLDIRYGYYEVCQEESRQIHTFLLRGLLLQCREVLSIMTAAINTVCFDAPKLAECEGPEKIAPDEVSQFWASSDHLGAALSDLYPDMVGNGPANNCLLPIIADYEATVEAFLLTVSSNECICRSKCSSQDDTT</sequence>
<dbReference type="SMART" id="SM00066">
    <property type="entry name" value="GAL4"/>
    <property type="match status" value="1"/>
</dbReference>
<keyword evidence="7" id="KW-1185">Reference proteome</keyword>
<comment type="caution">
    <text evidence="6">The sequence shown here is derived from an EMBL/GenBank/DDBJ whole genome shotgun (WGS) entry which is preliminary data.</text>
</comment>
<dbReference type="AlphaFoldDB" id="A0A9W9T6V4"/>
<dbReference type="GeneID" id="83177752"/>
<dbReference type="RefSeq" id="XP_058309913.1">
    <property type="nucleotide sequence ID" value="XM_058450451.1"/>
</dbReference>
<reference evidence="6" key="2">
    <citation type="journal article" date="2023" name="IMA Fungus">
        <title>Comparative genomic study of the Penicillium genus elucidates a diverse pangenome and 15 lateral gene transfer events.</title>
        <authorList>
            <person name="Petersen C."/>
            <person name="Sorensen T."/>
            <person name="Nielsen M.R."/>
            <person name="Sondergaard T.E."/>
            <person name="Sorensen J.L."/>
            <person name="Fitzpatrick D.A."/>
            <person name="Frisvad J.C."/>
            <person name="Nielsen K.L."/>
        </authorList>
    </citation>
    <scope>NUCLEOTIDE SEQUENCE</scope>
    <source>
        <strain evidence="6">IBT 15544</strain>
    </source>
</reference>